<reference evidence="11" key="1">
    <citation type="submission" date="2016-10" db="EMBL/GenBank/DDBJ databases">
        <authorList>
            <person name="Varghese N."/>
            <person name="Submissions S."/>
        </authorList>
    </citation>
    <scope>NUCLEOTIDE SEQUENCE [LARGE SCALE GENOMIC DNA]</scope>
    <source>
        <strain evidence="11">DSM 25730</strain>
    </source>
</reference>
<dbReference type="Gene3D" id="2.40.420.20">
    <property type="match status" value="1"/>
</dbReference>
<gene>
    <name evidence="10" type="ORF">SAMN04487987_11070</name>
</gene>
<dbReference type="InterPro" id="IPR051909">
    <property type="entry name" value="MFP_Cation_Efflux"/>
</dbReference>
<dbReference type="InterPro" id="IPR058649">
    <property type="entry name" value="CzcB_C"/>
</dbReference>
<keyword evidence="3" id="KW-0472">Membrane</keyword>
<proteinExistence type="inferred from homology"/>
<feature type="domain" description="CusB-like three alpha-helical bundle" evidence="6">
    <location>
        <begin position="158"/>
        <end position="207"/>
    </location>
</feature>
<keyword evidence="3" id="KW-0812">Transmembrane</keyword>
<dbReference type="InterPro" id="IPR058790">
    <property type="entry name" value="BSH_CusB"/>
</dbReference>
<evidence type="ECO:0000259" key="7">
    <source>
        <dbReference type="Pfam" id="PF25919"/>
    </source>
</evidence>
<dbReference type="PANTHER" id="PTHR30097:SF4">
    <property type="entry name" value="SLR6042 PROTEIN"/>
    <property type="match status" value="1"/>
</dbReference>
<dbReference type="Pfam" id="PF25919">
    <property type="entry name" value="BSH_CusB"/>
    <property type="match status" value="1"/>
</dbReference>
<keyword evidence="2" id="KW-0813">Transport</keyword>
<dbReference type="InterPro" id="IPR058791">
    <property type="entry name" value="3HB_CusB"/>
</dbReference>
<dbReference type="STRING" id="870482.SAMN04487987_11070"/>
<dbReference type="SUPFAM" id="SSF111369">
    <property type="entry name" value="HlyD-like secretion proteins"/>
    <property type="match status" value="1"/>
</dbReference>
<evidence type="ECO:0000256" key="1">
    <source>
        <dbReference type="ARBA" id="ARBA00009477"/>
    </source>
</evidence>
<evidence type="ECO:0000259" key="6">
    <source>
        <dbReference type="Pfam" id="PF25869"/>
    </source>
</evidence>
<dbReference type="InterPro" id="IPR045800">
    <property type="entry name" value="HMBD"/>
</dbReference>
<protein>
    <submittedName>
        <fullName evidence="10">Membrane fusion protein, Cu(I)/Ag(I) efflux system</fullName>
    </submittedName>
</protein>
<name>A0A1I1RKL6_9FLAO</name>
<dbReference type="GO" id="GO:0030288">
    <property type="term" value="C:outer membrane-bounded periplasmic space"/>
    <property type="evidence" value="ECO:0007669"/>
    <property type="project" value="TreeGrafter"/>
</dbReference>
<dbReference type="InterPro" id="IPR021782">
    <property type="entry name" value="DUF3347"/>
</dbReference>
<evidence type="ECO:0000313" key="10">
    <source>
        <dbReference type="EMBL" id="SFD34851.1"/>
    </source>
</evidence>
<dbReference type="Proteomes" id="UP000199439">
    <property type="component" value="Unassembled WGS sequence"/>
</dbReference>
<dbReference type="RefSeq" id="WP_092853231.1">
    <property type="nucleotide sequence ID" value="NZ_FOMI01000010.1"/>
</dbReference>
<feature type="domain" description="DUF3347" evidence="4">
    <location>
        <begin position="453"/>
        <end position="545"/>
    </location>
</feature>
<dbReference type="NCBIfam" id="TIGR01730">
    <property type="entry name" value="RND_mfp"/>
    <property type="match status" value="1"/>
</dbReference>
<evidence type="ECO:0000259" key="8">
    <source>
        <dbReference type="Pfam" id="PF25954"/>
    </source>
</evidence>
<dbReference type="Pfam" id="PF25954">
    <property type="entry name" value="Beta-barrel_RND_2"/>
    <property type="match status" value="1"/>
</dbReference>
<dbReference type="Pfam" id="PF25869">
    <property type="entry name" value="3HB_CusB"/>
    <property type="match status" value="1"/>
</dbReference>
<dbReference type="GO" id="GO:0046914">
    <property type="term" value="F:transition metal ion binding"/>
    <property type="evidence" value="ECO:0007669"/>
    <property type="project" value="TreeGrafter"/>
</dbReference>
<evidence type="ECO:0000259" key="4">
    <source>
        <dbReference type="Pfam" id="PF11827"/>
    </source>
</evidence>
<keyword evidence="11" id="KW-1185">Reference proteome</keyword>
<dbReference type="Gene3D" id="2.40.30.170">
    <property type="match status" value="1"/>
</dbReference>
<dbReference type="Pfam" id="PF19335">
    <property type="entry name" value="HMBD"/>
    <property type="match status" value="1"/>
</dbReference>
<dbReference type="AlphaFoldDB" id="A0A1I1RKL6"/>
<evidence type="ECO:0000259" key="9">
    <source>
        <dbReference type="Pfam" id="PF25975"/>
    </source>
</evidence>
<feature type="domain" description="CusB-like barrel-sandwich hybrid" evidence="7">
    <location>
        <begin position="129"/>
        <end position="241"/>
    </location>
</feature>
<keyword evidence="3" id="KW-1133">Transmembrane helix</keyword>
<dbReference type="InterPro" id="IPR006143">
    <property type="entry name" value="RND_pump_MFP"/>
</dbReference>
<dbReference type="FunFam" id="2.40.30.170:FF:000010">
    <property type="entry name" value="Efflux RND transporter periplasmic adaptor subunit"/>
    <property type="match status" value="1"/>
</dbReference>
<dbReference type="Pfam" id="PF11827">
    <property type="entry name" value="DUF3347"/>
    <property type="match status" value="1"/>
</dbReference>
<dbReference type="GO" id="GO:0022857">
    <property type="term" value="F:transmembrane transporter activity"/>
    <property type="evidence" value="ECO:0007669"/>
    <property type="project" value="InterPro"/>
</dbReference>
<dbReference type="Pfam" id="PF25975">
    <property type="entry name" value="CzcB_C"/>
    <property type="match status" value="1"/>
</dbReference>
<sequence length="590" mass="65914">MKKYIIYFGILVVGLLLGWLLFGDSSKKETEHNPNKVSETNQMWTCSMHPQIMQPEAGDCPICGMDLIPAESGSDGLLVDQFKLTENAIALANIQTTIVGKGNVDGNTIKLSGKIAENEEANAVQVSYFSGRIERLNVSFTGEEVRKGQLLATIYSPELYAAQQELITASSLKESQPALYKAVRNKLKLWKLSENQINQIEETQKVKENFPVYATVSGTVTEKLVEQGDYIKQGQPLLKIANLNTVWANFDVYENQIELFKRGQEVLVTTNAYTNKEFKGKVDFIEPILNTKTRTVTLRVVLNNKNDAFKPGMFVTANIERVSSSSDEVLTIPASAVLWTGERSVVYLKTSPDQTIFEMREVVLGNQIGNEYEVLEGLFIGNEIVTNGTFTVDAAAQLQGKKSMMNKDGGKVMTSHEGHLGIDNNALKEENGHTNMNERLEVSEKFQEQLKVVYNDYINLKDALVKEDSKNTSVNATSLLNNLIKVDMKLLLDNNAHTHWMSLVGNIKSSAIAIYKTSDIKGQRDHFKYLSSHLINAVQLFGVNEKVYVEFCSMADNNNGAYWLSKEEKVINPYFGNAMLNCGEIKHVIE</sequence>
<dbReference type="Gene3D" id="6.10.140.730">
    <property type="match status" value="1"/>
</dbReference>
<dbReference type="GO" id="GO:0015679">
    <property type="term" value="P:plasma membrane copper ion transport"/>
    <property type="evidence" value="ECO:0007669"/>
    <property type="project" value="TreeGrafter"/>
</dbReference>
<dbReference type="GO" id="GO:0060003">
    <property type="term" value="P:copper ion export"/>
    <property type="evidence" value="ECO:0007669"/>
    <property type="project" value="TreeGrafter"/>
</dbReference>
<comment type="similarity">
    <text evidence="1">Belongs to the membrane fusion protein (MFP) (TC 8.A.1) family.</text>
</comment>
<feature type="domain" description="Heavy metal binding" evidence="5">
    <location>
        <begin position="44"/>
        <end position="70"/>
    </location>
</feature>
<feature type="domain" description="CzcB-like C-terminal circularly permuted SH3-like" evidence="9">
    <location>
        <begin position="330"/>
        <end position="392"/>
    </location>
</feature>
<evidence type="ECO:0000259" key="5">
    <source>
        <dbReference type="Pfam" id="PF19335"/>
    </source>
</evidence>
<dbReference type="PANTHER" id="PTHR30097">
    <property type="entry name" value="CATION EFFLUX SYSTEM PROTEIN CUSB"/>
    <property type="match status" value="1"/>
</dbReference>
<dbReference type="EMBL" id="FOMI01000010">
    <property type="protein sequence ID" value="SFD34851.1"/>
    <property type="molecule type" value="Genomic_DNA"/>
</dbReference>
<feature type="transmembrane region" description="Helical" evidence="3">
    <location>
        <begin position="5"/>
        <end position="22"/>
    </location>
</feature>
<dbReference type="OrthoDB" id="9806939at2"/>
<dbReference type="InterPro" id="IPR058792">
    <property type="entry name" value="Beta-barrel_RND_2"/>
</dbReference>
<evidence type="ECO:0000256" key="3">
    <source>
        <dbReference type="SAM" id="Phobius"/>
    </source>
</evidence>
<feature type="domain" description="CusB-like beta-barrel" evidence="8">
    <location>
        <begin position="245"/>
        <end position="320"/>
    </location>
</feature>
<dbReference type="GO" id="GO:0016020">
    <property type="term" value="C:membrane"/>
    <property type="evidence" value="ECO:0007669"/>
    <property type="project" value="InterPro"/>
</dbReference>
<organism evidence="10 11">
    <name type="scientific">Algibacter pectinivorans</name>
    <dbReference type="NCBI Taxonomy" id="870482"/>
    <lineage>
        <taxon>Bacteria</taxon>
        <taxon>Pseudomonadati</taxon>
        <taxon>Bacteroidota</taxon>
        <taxon>Flavobacteriia</taxon>
        <taxon>Flavobacteriales</taxon>
        <taxon>Flavobacteriaceae</taxon>
        <taxon>Algibacter</taxon>
    </lineage>
</organism>
<evidence type="ECO:0000313" key="11">
    <source>
        <dbReference type="Proteomes" id="UP000199439"/>
    </source>
</evidence>
<accession>A0A1I1RKL6</accession>
<evidence type="ECO:0000256" key="2">
    <source>
        <dbReference type="ARBA" id="ARBA00022448"/>
    </source>
</evidence>